<dbReference type="InterPro" id="IPR008949">
    <property type="entry name" value="Isoprenoid_synthase_dom_sf"/>
</dbReference>
<keyword evidence="2" id="KW-1185">Reference proteome</keyword>
<dbReference type="SUPFAM" id="SSF48576">
    <property type="entry name" value="Terpenoid synthases"/>
    <property type="match status" value="1"/>
</dbReference>
<accession>A0AAN6YTF9</accession>
<dbReference type="EMBL" id="MU865453">
    <property type="protein sequence ID" value="KAK4222812.1"/>
    <property type="molecule type" value="Genomic_DNA"/>
</dbReference>
<proteinExistence type="predicted"/>
<organism evidence="1 2">
    <name type="scientific">Podospora fimiseda</name>
    <dbReference type="NCBI Taxonomy" id="252190"/>
    <lineage>
        <taxon>Eukaryota</taxon>
        <taxon>Fungi</taxon>
        <taxon>Dikarya</taxon>
        <taxon>Ascomycota</taxon>
        <taxon>Pezizomycotina</taxon>
        <taxon>Sordariomycetes</taxon>
        <taxon>Sordariomycetidae</taxon>
        <taxon>Sordariales</taxon>
        <taxon>Podosporaceae</taxon>
        <taxon>Podospora</taxon>
    </lineage>
</organism>
<dbReference type="Pfam" id="PF19086">
    <property type="entry name" value="Terpene_syn_C_2"/>
    <property type="match status" value="1"/>
</dbReference>
<evidence type="ECO:0000313" key="1">
    <source>
        <dbReference type="EMBL" id="KAK4222812.1"/>
    </source>
</evidence>
<dbReference type="Proteomes" id="UP001301958">
    <property type="component" value="Unassembled WGS sequence"/>
</dbReference>
<evidence type="ECO:0000313" key="2">
    <source>
        <dbReference type="Proteomes" id="UP001301958"/>
    </source>
</evidence>
<sequence length="176" mass="20326">MAIFAMGLHISEHEFGLLSELCRPAWVAMGLTNDIYSWDKEKQAADEAGDDHLCNSIWVLMKEHGIEKEEAENMCRGVIKENVANFVETVRGVHERKDISMDLRLFVETAQYMINGNVAWSKGAPRYNPGVMYNARQLEWMTNDTPKEVEAWDRQDKVERSVFRRERMPSFVDVVA</sequence>
<protein>
    <submittedName>
        <fullName evidence="1">Isoprenoid synthase domain-containing protein</fullName>
    </submittedName>
</protein>
<dbReference type="AlphaFoldDB" id="A0AAN6YTF9"/>
<reference evidence="1" key="1">
    <citation type="journal article" date="2023" name="Mol. Phylogenet. Evol.">
        <title>Genome-scale phylogeny and comparative genomics of the fungal order Sordariales.</title>
        <authorList>
            <person name="Hensen N."/>
            <person name="Bonometti L."/>
            <person name="Westerberg I."/>
            <person name="Brannstrom I.O."/>
            <person name="Guillou S."/>
            <person name="Cros-Aarteil S."/>
            <person name="Calhoun S."/>
            <person name="Haridas S."/>
            <person name="Kuo A."/>
            <person name="Mondo S."/>
            <person name="Pangilinan J."/>
            <person name="Riley R."/>
            <person name="LaButti K."/>
            <person name="Andreopoulos B."/>
            <person name="Lipzen A."/>
            <person name="Chen C."/>
            <person name="Yan M."/>
            <person name="Daum C."/>
            <person name="Ng V."/>
            <person name="Clum A."/>
            <person name="Steindorff A."/>
            <person name="Ohm R.A."/>
            <person name="Martin F."/>
            <person name="Silar P."/>
            <person name="Natvig D.O."/>
            <person name="Lalanne C."/>
            <person name="Gautier V."/>
            <person name="Ament-Velasquez S.L."/>
            <person name="Kruys A."/>
            <person name="Hutchinson M.I."/>
            <person name="Powell A.J."/>
            <person name="Barry K."/>
            <person name="Miller A.N."/>
            <person name="Grigoriev I.V."/>
            <person name="Debuchy R."/>
            <person name="Gladieux P."/>
            <person name="Hiltunen Thoren M."/>
            <person name="Johannesson H."/>
        </authorList>
    </citation>
    <scope>NUCLEOTIDE SEQUENCE</scope>
    <source>
        <strain evidence="1">CBS 990.96</strain>
    </source>
</reference>
<reference evidence="1" key="2">
    <citation type="submission" date="2023-05" db="EMBL/GenBank/DDBJ databases">
        <authorList>
            <consortium name="Lawrence Berkeley National Laboratory"/>
            <person name="Steindorff A."/>
            <person name="Hensen N."/>
            <person name="Bonometti L."/>
            <person name="Westerberg I."/>
            <person name="Brannstrom I.O."/>
            <person name="Guillou S."/>
            <person name="Cros-Aarteil S."/>
            <person name="Calhoun S."/>
            <person name="Haridas S."/>
            <person name="Kuo A."/>
            <person name="Mondo S."/>
            <person name="Pangilinan J."/>
            <person name="Riley R."/>
            <person name="Labutti K."/>
            <person name="Andreopoulos B."/>
            <person name="Lipzen A."/>
            <person name="Chen C."/>
            <person name="Yanf M."/>
            <person name="Daum C."/>
            <person name="Ng V."/>
            <person name="Clum A."/>
            <person name="Ohm R."/>
            <person name="Martin F."/>
            <person name="Silar P."/>
            <person name="Natvig D."/>
            <person name="Lalanne C."/>
            <person name="Gautier V."/>
            <person name="Ament-Velasquez S.L."/>
            <person name="Kruys A."/>
            <person name="Hutchinson M.I."/>
            <person name="Powell A.J."/>
            <person name="Barry K."/>
            <person name="Miller A.N."/>
            <person name="Grigoriev I.V."/>
            <person name="Debuchy R."/>
            <person name="Gladieux P."/>
            <person name="Thoren M.H."/>
            <person name="Johannesson H."/>
        </authorList>
    </citation>
    <scope>NUCLEOTIDE SEQUENCE</scope>
    <source>
        <strain evidence="1">CBS 990.96</strain>
    </source>
</reference>
<comment type="caution">
    <text evidence="1">The sequence shown here is derived from an EMBL/GenBank/DDBJ whole genome shotgun (WGS) entry which is preliminary data.</text>
</comment>
<name>A0AAN6YTF9_9PEZI</name>
<gene>
    <name evidence="1" type="ORF">QBC38DRAFT_447934</name>
</gene>
<dbReference type="Gene3D" id="1.10.600.10">
    <property type="entry name" value="Farnesyl Diphosphate Synthase"/>
    <property type="match status" value="1"/>
</dbReference>